<evidence type="ECO:0000313" key="4">
    <source>
        <dbReference type="Proteomes" id="UP000030645"/>
    </source>
</evidence>
<protein>
    <recommendedName>
        <fullName evidence="2">PB1 domain-containing protein</fullName>
    </recommendedName>
</protein>
<reference evidence="4" key="1">
    <citation type="submission" date="2013-01" db="EMBL/GenBank/DDBJ databases">
        <title>Draft Genome Sequence of a Mulberry Tree, Morus notabilis C.K. Schneid.</title>
        <authorList>
            <person name="He N."/>
            <person name="Zhao S."/>
        </authorList>
    </citation>
    <scope>NUCLEOTIDE SEQUENCE</scope>
</reference>
<dbReference type="SMART" id="SM00666">
    <property type="entry name" value="PB1"/>
    <property type="match status" value="1"/>
</dbReference>
<evidence type="ECO:0000313" key="3">
    <source>
        <dbReference type="EMBL" id="EXC20530.1"/>
    </source>
</evidence>
<dbReference type="SUPFAM" id="SSF54277">
    <property type="entry name" value="CAD &amp; PB1 domains"/>
    <property type="match status" value="1"/>
</dbReference>
<dbReference type="AlphaFoldDB" id="W9SQ44"/>
<feature type="region of interest" description="Disordered" evidence="1">
    <location>
        <begin position="456"/>
        <end position="487"/>
    </location>
</feature>
<keyword evidence="4" id="KW-1185">Reference proteome</keyword>
<dbReference type="OrthoDB" id="1720031at2759"/>
<evidence type="ECO:0000259" key="2">
    <source>
        <dbReference type="SMART" id="SM00666"/>
    </source>
</evidence>
<organism evidence="3 4">
    <name type="scientific">Morus notabilis</name>
    <dbReference type="NCBI Taxonomy" id="981085"/>
    <lineage>
        <taxon>Eukaryota</taxon>
        <taxon>Viridiplantae</taxon>
        <taxon>Streptophyta</taxon>
        <taxon>Embryophyta</taxon>
        <taxon>Tracheophyta</taxon>
        <taxon>Spermatophyta</taxon>
        <taxon>Magnoliopsida</taxon>
        <taxon>eudicotyledons</taxon>
        <taxon>Gunneridae</taxon>
        <taxon>Pentapetalae</taxon>
        <taxon>rosids</taxon>
        <taxon>fabids</taxon>
        <taxon>Rosales</taxon>
        <taxon>Moraceae</taxon>
        <taxon>Moreae</taxon>
        <taxon>Morus</taxon>
    </lineage>
</organism>
<dbReference type="STRING" id="981085.W9SQ44"/>
<dbReference type="KEGG" id="mnt:21409711"/>
<dbReference type="InterPro" id="IPR000270">
    <property type="entry name" value="PB1_dom"/>
</dbReference>
<dbReference type="CDD" id="cd06410">
    <property type="entry name" value="PB1_UP2"/>
    <property type="match status" value="1"/>
</dbReference>
<dbReference type="InterPro" id="IPR053198">
    <property type="entry name" value="Gynoecium_Dev_Regulator"/>
</dbReference>
<gene>
    <name evidence="3" type="ORF">L484_027084</name>
</gene>
<proteinExistence type="predicted"/>
<sequence length="509" mass="55219">MDTPATKLRIMCSYGGHIVPRPRTKSLCYAGGDTRIVSLNPLNTTTLSSLVSHLSSSLSIPAPFSLKYQLPNHDLDSLISLLTDDDLLIMLDELQRLSSSSSSSSSRIRLFVFSAKAETKTAQSVIQHPKTEAWFVDALKSAKIMQKGRNCLLGLEGEAQSEDLIGNGIGSSSMAESMVLETSSSFGSTSSSTSLTNLAPVKSNVEEGTTGVQDCKVKFISSDAIASESSVPTVTYCPQTGAYQDPANAVHHAASTDRVCSNLGELDIKGSDAFSGIQVHNTVMASTYPLEQVQQQKAQCVQLDSPYIPQNTPGFVPISSFYPLYHTQMPQQQLMQFQYQPNQPQPVYLLPVAPTQAYNLPGYAGFIENPAMTSSQTPVLLNPSYVPPPQVVQNEPSQTDISPNLASHFHNTAHSAIQLVAAAPLLPVPYNENQQQSLGLLETQHQPQSVAVPYRESPKLNNEPDDDPAHIQIYKSQPPPPSCPSQFQTMNKKTAVLLSEALDHLHRQS</sequence>
<feature type="domain" description="PB1" evidence="2">
    <location>
        <begin position="22"/>
        <end position="115"/>
    </location>
</feature>
<dbReference type="PANTHER" id="PTHR31066">
    <property type="entry name" value="OS05G0427100 PROTEIN-RELATED"/>
    <property type="match status" value="1"/>
</dbReference>
<dbReference type="PANTHER" id="PTHR31066:SF57">
    <property type="entry name" value="PROTEIN PAL OF QUIRKY"/>
    <property type="match status" value="1"/>
</dbReference>
<name>W9SQ44_9ROSA</name>
<dbReference type="EMBL" id="KE345919">
    <property type="protein sequence ID" value="EXC20530.1"/>
    <property type="molecule type" value="Genomic_DNA"/>
</dbReference>
<evidence type="ECO:0000256" key="1">
    <source>
        <dbReference type="SAM" id="MobiDB-lite"/>
    </source>
</evidence>
<accession>W9SQ44</accession>
<dbReference type="Pfam" id="PF00564">
    <property type="entry name" value="PB1"/>
    <property type="match status" value="1"/>
</dbReference>
<dbReference type="Proteomes" id="UP000030645">
    <property type="component" value="Unassembled WGS sequence"/>
</dbReference>
<dbReference type="eggNOG" id="ENOG502QWAH">
    <property type="taxonomic scope" value="Eukaryota"/>
</dbReference>